<gene>
    <name evidence="3" type="primary">ypeB</name>
    <name evidence="3" type="ORF">AB4Y30_09350</name>
</gene>
<dbReference type="Pfam" id="PF20769">
    <property type="entry name" value="YPEB_N"/>
    <property type="match status" value="1"/>
</dbReference>
<proteinExistence type="predicted"/>
<dbReference type="RefSeq" id="WP_368651973.1">
    <property type="nucleotide sequence ID" value="NZ_CP162599.1"/>
</dbReference>
<accession>A0AB39HKZ2</accession>
<evidence type="ECO:0000313" key="3">
    <source>
        <dbReference type="EMBL" id="XDK31245.1"/>
    </source>
</evidence>
<feature type="domain" description="Sporulation protein YpeB PepSY1 and PepSY2" evidence="1">
    <location>
        <begin position="180"/>
        <end position="369"/>
    </location>
</feature>
<dbReference type="AlphaFoldDB" id="A0AB39HKZ2"/>
<evidence type="ECO:0000259" key="1">
    <source>
        <dbReference type="Pfam" id="PF14620"/>
    </source>
</evidence>
<reference evidence="3" key="1">
    <citation type="submission" date="2024-07" db="EMBL/GenBank/DDBJ databases">
        <title>Halotolerant mesophilic bacterium Ornithinibacillus sp. 4-3, sp. nov., isolated from soil.</title>
        <authorList>
            <person name="Sidarenka A.V."/>
            <person name="Guliayeva D.E."/>
            <person name="Leanovich S.I."/>
            <person name="Hileuskaya K.S."/>
            <person name="Akhremchuk A.E."/>
            <person name="Sikolenko M.A."/>
            <person name="Valentovich L.N."/>
        </authorList>
    </citation>
    <scope>NUCLEOTIDE SEQUENCE</scope>
    <source>
        <strain evidence="3">4-3</strain>
    </source>
</reference>
<name>A0AB39HKZ2_9BACI</name>
<dbReference type="InterPro" id="IPR014239">
    <property type="entry name" value="YpeB_PepSY1-2"/>
</dbReference>
<dbReference type="Pfam" id="PF14620">
    <property type="entry name" value="YPEB_PepSY1-2"/>
    <property type="match status" value="1"/>
</dbReference>
<sequence>MIRWILIALLAVIGIGTGYWGYLEHQEKNAILIQAENTYQRAFHDLSYRMDLLQDKLGSTLAMSSEDQLSNQLIEIWQLTAQAHTDVGQLPLSLLPFHQTVEFLTSIGDFTYRTATRDLEEEPLTDDEVTTLHQLYKQATTMKDELREVQHLTLKNNLRWMDVQLALANEEEPMDSTIIDGFETVDKHVSGFTSDNSFSSLSPSQSEKKIYQSLDGKVLSEQEILEKSKNVFSVNDETELTVSKSSDGADVPMYTVTYKDEEKSAYADLIEDGGHILSLLIHRPFSEKSISLHDGYLEAEKFVENQQFQNMKLSNSSEYDQIGVYTFVYEQDGVQIYPDSVEVKVALDSGEVIGFSGKNFLINHHEREINEPELTLDEAKTHVNPNVEIMEQKLVIMENTQKEEILTYEFIGTLDNDIYRIFINADNGKEEEVEKISGPEAVFTE</sequence>
<organism evidence="3">
    <name type="scientific">Ornithinibacillus sp. 4-3</name>
    <dbReference type="NCBI Taxonomy" id="3231488"/>
    <lineage>
        <taxon>Bacteria</taxon>
        <taxon>Bacillati</taxon>
        <taxon>Bacillota</taxon>
        <taxon>Bacilli</taxon>
        <taxon>Bacillales</taxon>
        <taxon>Bacillaceae</taxon>
        <taxon>Ornithinibacillus</taxon>
    </lineage>
</organism>
<feature type="domain" description="Sporulation protein YpeB N-terminal" evidence="2">
    <location>
        <begin position="27"/>
        <end position="162"/>
    </location>
</feature>
<dbReference type="GO" id="GO:0009847">
    <property type="term" value="P:spore germination"/>
    <property type="evidence" value="ECO:0007669"/>
    <property type="project" value="InterPro"/>
</dbReference>
<dbReference type="EMBL" id="CP162599">
    <property type="protein sequence ID" value="XDK31245.1"/>
    <property type="molecule type" value="Genomic_DNA"/>
</dbReference>
<protein>
    <submittedName>
        <fullName evidence="3">Germination protein YpeB</fullName>
    </submittedName>
</protein>
<evidence type="ECO:0000259" key="2">
    <source>
        <dbReference type="Pfam" id="PF20769"/>
    </source>
</evidence>
<dbReference type="InterPro" id="IPR048402">
    <property type="entry name" value="YpeB_N"/>
</dbReference>
<dbReference type="NCBIfam" id="TIGR02889">
    <property type="entry name" value="spore_YpeB"/>
    <property type="match status" value="1"/>
</dbReference>